<dbReference type="GeneID" id="27320838"/>
<dbReference type="PROSITE" id="PS51891">
    <property type="entry name" value="CENP_V_GFA"/>
    <property type="match status" value="1"/>
</dbReference>
<dbReference type="GO" id="GO:0046872">
    <property type="term" value="F:metal ion binding"/>
    <property type="evidence" value="ECO:0007669"/>
    <property type="project" value="UniProtKB-KW"/>
</dbReference>
<evidence type="ECO:0000256" key="1">
    <source>
        <dbReference type="ARBA" id="ARBA00005495"/>
    </source>
</evidence>
<dbReference type="AlphaFoldDB" id="A0A0D2A8L5"/>
<evidence type="ECO:0000256" key="3">
    <source>
        <dbReference type="ARBA" id="ARBA00022833"/>
    </source>
</evidence>
<dbReference type="HOGENOM" id="CLU_055491_7_2_1"/>
<evidence type="ECO:0000313" key="6">
    <source>
        <dbReference type="Proteomes" id="UP000054302"/>
    </source>
</evidence>
<dbReference type="STRING" id="212818.A0A0D2A8L5"/>
<reference evidence="5 6" key="1">
    <citation type="submission" date="2015-01" db="EMBL/GenBank/DDBJ databases">
        <title>The Genome Sequence of Exophiala mesophila CBS40295.</title>
        <authorList>
            <consortium name="The Broad Institute Genomics Platform"/>
            <person name="Cuomo C."/>
            <person name="de Hoog S."/>
            <person name="Gorbushina A."/>
            <person name="Stielow B."/>
            <person name="Teixiera M."/>
            <person name="Abouelleil A."/>
            <person name="Chapman S.B."/>
            <person name="Priest M."/>
            <person name="Young S.K."/>
            <person name="Wortman J."/>
            <person name="Nusbaum C."/>
            <person name="Birren B."/>
        </authorList>
    </citation>
    <scope>NUCLEOTIDE SEQUENCE [LARGE SCALE GENOMIC DNA]</scope>
    <source>
        <strain evidence="5 6">CBS 40295</strain>
    </source>
</reference>
<evidence type="ECO:0000256" key="2">
    <source>
        <dbReference type="ARBA" id="ARBA00022723"/>
    </source>
</evidence>
<dbReference type="InterPro" id="IPR052355">
    <property type="entry name" value="CENP-V-like"/>
</dbReference>
<dbReference type="RefSeq" id="XP_016226897.1">
    <property type="nucleotide sequence ID" value="XM_016367379.1"/>
</dbReference>
<dbReference type="EMBL" id="KN847521">
    <property type="protein sequence ID" value="KIV95323.1"/>
    <property type="molecule type" value="Genomic_DNA"/>
</dbReference>
<dbReference type="Gene3D" id="2.170.150.70">
    <property type="match status" value="1"/>
</dbReference>
<dbReference type="Proteomes" id="UP000054302">
    <property type="component" value="Unassembled WGS sequence"/>
</dbReference>
<proteinExistence type="inferred from homology"/>
<dbReference type="VEuPathDB" id="FungiDB:PV10_02993"/>
<evidence type="ECO:0000313" key="5">
    <source>
        <dbReference type="EMBL" id="KIV95323.1"/>
    </source>
</evidence>
<gene>
    <name evidence="5" type="ORF">PV10_02993</name>
</gene>
<dbReference type="SUPFAM" id="SSF51316">
    <property type="entry name" value="Mss4-like"/>
    <property type="match status" value="1"/>
</dbReference>
<dbReference type="PANTHER" id="PTHR28620:SF1">
    <property type="entry name" value="CENP-V_GFA DOMAIN-CONTAINING PROTEIN"/>
    <property type="match status" value="1"/>
</dbReference>
<organism evidence="5 6">
    <name type="scientific">Exophiala mesophila</name>
    <name type="common">Black yeast-like fungus</name>
    <dbReference type="NCBI Taxonomy" id="212818"/>
    <lineage>
        <taxon>Eukaryota</taxon>
        <taxon>Fungi</taxon>
        <taxon>Dikarya</taxon>
        <taxon>Ascomycota</taxon>
        <taxon>Pezizomycotina</taxon>
        <taxon>Eurotiomycetes</taxon>
        <taxon>Chaetothyriomycetidae</taxon>
        <taxon>Chaetothyriales</taxon>
        <taxon>Herpotrichiellaceae</taxon>
        <taxon>Exophiala</taxon>
    </lineage>
</organism>
<keyword evidence="2" id="KW-0479">Metal-binding</keyword>
<accession>A0A0D2A8L5</accession>
<dbReference type="GO" id="GO:0016846">
    <property type="term" value="F:carbon-sulfur lyase activity"/>
    <property type="evidence" value="ECO:0007669"/>
    <property type="project" value="InterPro"/>
</dbReference>
<dbReference type="OMA" id="PYPNGSW"/>
<dbReference type="OrthoDB" id="2993351at2759"/>
<evidence type="ECO:0000259" key="4">
    <source>
        <dbReference type="PROSITE" id="PS51891"/>
    </source>
</evidence>
<dbReference type="PANTHER" id="PTHR28620">
    <property type="entry name" value="CENTROMERE PROTEIN V"/>
    <property type="match status" value="1"/>
</dbReference>
<name>A0A0D2A8L5_EXOME</name>
<keyword evidence="3" id="KW-0862">Zinc</keyword>
<keyword evidence="6" id="KW-1185">Reference proteome</keyword>
<dbReference type="InterPro" id="IPR011057">
    <property type="entry name" value="Mss4-like_sf"/>
</dbReference>
<dbReference type="Pfam" id="PF04828">
    <property type="entry name" value="GFA"/>
    <property type="match status" value="1"/>
</dbReference>
<feature type="domain" description="CENP-V/GFA" evidence="4">
    <location>
        <begin position="11"/>
        <end position="129"/>
    </location>
</feature>
<comment type="similarity">
    <text evidence="1">Belongs to the Gfa family.</text>
</comment>
<sequence length="154" mass="17210">MAEPEATKQTFKGSCHCGKIRYAAALALSKPPVAQRCNCTMCLKQGYTTIRITADDFTLISPENKAQVQNYKMKSNSNNNINKYFCGTCGIHCWSEGEFEFQGVKYPLFTINILTLDQPQEGLELSDFKIMYSDGRNDNWAAGSRDTPWPGGCI</sequence>
<protein>
    <recommendedName>
        <fullName evidence="4">CENP-V/GFA domain-containing protein</fullName>
    </recommendedName>
</protein>
<dbReference type="InterPro" id="IPR006913">
    <property type="entry name" value="CENP-V/GFA"/>
</dbReference>